<dbReference type="KEGG" id="gey:QMQ05_14535"/>
<organism evidence="2 3">
    <name type="scientific">Glutamicibacter ectropisis</name>
    <dbReference type="NCBI Taxonomy" id="3046593"/>
    <lineage>
        <taxon>Bacteria</taxon>
        <taxon>Bacillati</taxon>
        <taxon>Actinomycetota</taxon>
        <taxon>Actinomycetes</taxon>
        <taxon>Micrococcales</taxon>
        <taxon>Micrococcaceae</taxon>
        <taxon>Glutamicibacter</taxon>
    </lineage>
</organism>
<keyword evidence="3" id="KW-1185">Reference proteome</keyword>
<evidence type="ECO:0000313" key="3">
    <source>
        <dbReference type="Proteomes" id="UP001486888"/>
    </source>
</evidence>
<dbReference type="Proteomes" id="UP001486888">
    <property type="component" value="Chromosome"/>
</dbReference>
<dbReference type="Gene3D" id="3.40.630.30">
    <property type="match status" value="1"/>
</dbReference>
<feature type="domain" description="N-acetyltransferase" evidence="1">
    <location>
        <begin position="127"/>
        <end position="267"/>
    </location>
</feature>
<dbReference type="EC" id="2.3.1.-" evidence="2"/>
<dbReference type="Pfam" id="PF00583">
    <property type="entry name" value="Acetyltransf_1"/>
    <property type="match status" value="1"/>
</dbReference>
<keyword evidence="2" id="KW-0808">Transferase</keyword>
<dbReference type="AlphaFoldDB" id="A0AAU6WDE5"/>
<accession>A0AAU6WDE5</accession>
<name>A0AAU6WDE5_9MICC</name>
<dbReference type="GO" id="GO:0016747">
    <property type="term" value="F:acyltransferase activity, transferring groups other than amino-acyl groups"/>
    <property type="evidence" value="ECO:0007669"/>
    <property type="project" value="InterPro"/>
</dbReference>
<dbReference type="PROSITE" id="PS51186">
    <property type="entry name" value="GNAT"/>
    <property type="match status" value="1"/>
</dbReference>
<dbReference type="InterPro" id="IPR000182">
    <property type="entry name" value="GNAT_dom"/>
</dbReference>
<dbReference type="CDD" id="cd04301">
    <property type="entry name" value="NAT_SF"/>
    <property type="match status" value="1"/>
</dbReference>
<keyword evidence="2" id="KW-0012">Acyltransferase</keyword>
<evidence type="ECO:0000313" key="2">
    <source>
        <dbReference type="EMBL" id="XAO45547.1"/>
    </source>
</evidence>
<sequence length="267" mass="29538">MTLSRERLLGLYDQQLRTDAETPSALNVQRLGPLRLVTFANGRGFITFPHFTGQEPESLAQLAPEAIQYFAEQPEILQVEFKTRGHDHAPGLDEVLKDLGFSAEPSESIMIGAMESLISGRPVPEGVEVRQISSSSEIEEMCRMVDRAFDEPYDPGTTQALINRMARKDGMELWVATSHGQMVGAGRLEPVADSEFAGLWGGGVLEEYRGRGIYRALTEARARSALAGGYRYVHSDSTEYSRPILEARGLVKVSTTTPYLWQRSANS</sequence>
<dbReference type="SUPFAM" id="SSF55729">
    <property type="entry name" value="Acyl-CoA N-acyltransferases (Nat)"/>
    <property type="match status" value="1"/>
</dbReference>
<dbReference type="InterPro" id="IPR016181">
    <property type="entry name" value="Acyl_CoA_acyltransferase"/>
</dbReference>
<gene>
    <name evidence="2" type="ORF">QMQ05_14535</name>
</gene>
<proteinExistence type="predicted"/>
<reference evidence="2 3" key="1">
    <citation type="submission" date="2023-05" db="EMBL/GenBank/DDBJ databases">
        <title>Glutamicibacter sp. B1, complete genome.</title>
        <authorList>
            <person name="Long Y.H."/>
            <person name="Fang T."/>
            <person name="Li X.Y."/>
        </authorList>
    </citation>
    <scope>NUCLEOTIDE SEQUENCE [LARGE SCALE GENOMIC DNA]</scope>
    <source>
        <strain evidence="2 3">B1</strain>
    </source>
</reference>
<evidence type="ECO:0000259" key="1">
    <source>
        <dbReference type="PROSITE" id="PS51186"/>
    </source>
</evidence>
<dbReference type="RefSeq" id="WP_345471149.1">
    <property type="nucleotide sequence ID" value="NZ_CP125942.1"/>
</dbReference>
<protein>
    <submittedName>
        <fullName evidence="2">GNAT family N-acetyltransferase</fullName>
        <ecNumber evidence="2">2.3.1.-</ecNumber>
    </submittedName>
</protein>
<dbReference type="EMBL" id="CP125942">
    <property type="protein sequence ID" value="XAO45547.1"/>
    <property type="molecule type" value="Genomic_DNA"/>
</dbReference>